<dbReference type="InterPro" id="IPR011009">
    <property type="entry name" value="Kinase-like_dom_sf"/>
</dbReference>
<keyword evidence="1" id="KW-0547">Nucleotide-binding</keyword>
<protein>
    <recommendedName>
        <fullName evidence="3">Protein kinase domain-containing protein</fullName>
    </recommendedName>
</protein>
<evidence type="ECO:0000313" key="5">
    <source>
        <dbReference type="Proteomes" id="UP000026961"/>
    </source>
</evidence>
<dbReference type="EnsemblPlants" id="OGLUM03G40690.1">
    <property type="protein sequence ID" value="OGLUM03G40690.1"/>
    <property type="gene ID" value="OGLUM03G40690"/>
</dbReference>
<dbReference type="STRING" id="40148.A0A0D9ZFS2"/>
<name>A0A0D9ZFS2_9ORYZ</name>
<dbReference type="Proteomes" id="UP000026961">
    <property type="component" value="Chromosome 3"/>
</dbReference>
<keyword evidence="5" id="KW-1185">Reference proteome</keyword>
<dbReference type="HOGENOM" id="CLU_000288_181_2_1"/>
<organism evidence="4">
    <name type="scientific">Oryza glumipatula</name>
    <dbReference type="NCBI Taxonomy" id="40148"/>
    <lineage>
        <taxon>Eukaryota</taxon>
        <taxon>Viridiplantae</taxon>
        <taxon>Streptophyta</taxon>
        <taxon>Embryophyta</taxon>
        <taxon>Tracheophyta</taxon>
        <taxon>Spermatophyta</taxon>
        <taxon>Magnoliopsida</taxon>
        <taxon>Liliopsida</taxon>
        <taxon>Poales</taxon>
        <taxon>Poaceae</taxon>
        <taxon>BOP clade</taxon>
        <taxon>Oryzoideae</taxon>
        <taxon>Oryzeae</taxon>
        <taxon>Oryzinae</taxon>
        <taxon>Oryza</taxon>
    </lineage>
</organism>
<feature type="domain" description="Protein kinase" evidence="3">
    <location>
        <begin position="4"/>
        <end position="311"/>
    </location>
</feature>
<evidence type="ECO:0000256" key="2">
    <source>
        <dbReference type="ARBA" id="ARBA00022840"/>
    </source>
</evidence>
<proteinExistence type="predicted"/>
<keyword evidence="2" id="KW-0067">ATP-binding</keyword>
<dbReference type="GO" id="GO:0005524">
    <property type="term" value="F:ATP binding"/>
    <property type="evidence" value="ECO:0007669"/>
    <property type="project" value="UniProtKB-KW"/>
</dbReference>
<dbReference type="Gene3D" id="3.30.200.20">
    <property type="entry name" value="Phosphorylase Kinase, domain 1"/>
    <property type="match status" value="1"/>
</dbReference>
<dbReference type="eggNOG" id="KOG0661">
    <property type="taxonomic scope" value="Eukaryota"/>
</dbReference>
<reference evidence="4" key="1">
    <citation type="submission" date="2015-04" db="UniProtKB">
        <authorList>
            <consortium name="EnsemblPlants"/>
        </authorList>
    </citation>
    <scope>IDENTIFICATION</scope>
</reference>
<dbReference type="AlphaFoldDB" id="A0A0D9ZFS2"/>
<dbReference type="SMART" id="SM00220">
    <property type="entry name" value="S_TKc"/>
    <property type="match status" value="1"/>
</dbReference>
<dbReference type="PROSITE" id="PS50011">
    <property type="entry name" value="PROTEIN_KINASE_DOM"/>
    <property type="match status" value="1"/>
</dbReference>
<evidence type="ECO:0000256" key="1">
    <source>
        <dbReference type="ARBA" id="ARBA00022741"/>
    </source>
</evidence>
<dbReference type="Gramene" id="OGLUM03G40690.1">
    <property type="protein sequence ID" value="OGLUM03G40690.1"/>
    <property type="gene ID" value="OGLUM03G40690"/>
</dbReference>
<dbReference type="SUPFAM" id="SSF56112">
    <property type="entry name" value="Protein kinase-like (PK-like)"/>
    <property type="match status" value="1"/>
</dbReference>
<dbReference type="Gene3D" id="1.10.510.10">
    <property type="entry name" value="Transferase(Phosphotransferase) domain 1"/>
    <property type="match status" value="1"/>
</dbReference>
<sequence length="311" mass="35362">MERYKVIREIGDGTCGNVFRAYNTETNEIVAVKKMKRKFFQWEECISLREVKECNLYDVIRERQAAFSEEEIRNFMVQILQDMWAVGAILAELFTLSPLFPGGSETDQLYKICAVLGTPDHTVWPEGMNLPRSSSFNFFQIPPRNLWELIPNATLEAIDLIQVGNWVPRPLHASHTKTIETRPNPRLELNLWDFGTEPEDNYLDLTLSLKPSFPGTDFSNNVPEHTKEEILLYPGFENPPVQSGFWPLVASDRPMGDVPAMSSWPQAYVVDGQATLPAVGFSGSPFGLSPLQPNLFENRSFATPIRQVNFF</sequence>
<evidence type="ECO:0000313" key="4">
    <source>
        <dbReference type="EnsemblPlants" id="OGLUM03G40690.1"/>
    </source>
</evidence>
<dbReference type="InterPro" id="IPR050117">
    <property type="entry name" value="MAPK"/>
</dbReference>
<evidence type="ECO:0000259" key="3">
    <source>
        <dbReference type="PROSITE" id="PS50011"/>
    </source>
</evidence>
<dbReference type="PANTHER" id="PTHR24055">
    <property type="entry name" value="MITOGEN-ACTIVATED PROTEIN KINASE"/>
    <property type="match status" value="1"/>
</dbReference>
<dbReference type="InterPro" id="IPR000719">
    <property type="entry name" value="Prot_kinase_dom"/>
</dbReference>
<reference evidence="4" key="2">
    <citation type="submission" date="2018-05" db="EMBL/GenBank/DDBJ databases">
        <title>OgluRS3 (Oryza glumaepatula Reference Sequence Version 3).</title>
        <authorList>
            <person name="Zhang J."/>
            <person name="Kudrna D."/>
            <person name="Lee S."/>
            <person name="Talag J."/>
            <person name="Welchert J."/>
            <person name="Wing R.A."/>
        </authorList>
    </citation>
    <scope>NUCLEOTIDE SEQUENCE [LARGE SCALE GENOMIC DNA]</scope>
</reference>
<dbReference type="GO" id="GO:0004672">
    <property type="term" value="F:protein kinase activity"/>
    <property type="evidence" value="ECO:0007669"/>
    <property type="project" value="InterPro"/>
</dbReference>
<accession>A0A0D9ZFS2</accession>